<sequence>MKPQHFFLLGISLTMAMCRPATPDPADRYVGTWDCQASVTETGVQSARSFKELPIVNISKLDANNVKITFPDSSSLQMNAELVNRKLVIRRQDTYLYATGRYNGRVTVLGDGDFNNTKLTLIYTATAGTQSYTRSVQLAGTKR</sequence>
<dbReference type="KEGG" id="stae:HNV11_15305"/>
<gene>
    <name evidence="1" type="ORF">HNV11_15305</name>
</gene>
<proteinExistence type="predicted"/>
<keyword evidence="2" id="KW-1185">Reference proteome</keyword>
<evidence type="ECO:0000313" key="1">
    <source>
        <dbReference type="EMBL" id="QJW90651.1"/>
    </source>
</evidence>
<protein>
    <recommendedName>
        <fullName evidence="3">Lipocalin-like domain-containing protein</fullName>
    </recommendedName>
</protein>
<evidence type="ECO:0008006" key="3">
    <source>
        <dbReference type="Google" id="ProtNLM"/>
    </source>
</evidence>
<dbReference type="AlphaFoldDB" id="A0A6M5YBL7"/>
<name>A0A6M5YBL7_9BACT</name>
<organism evidence="1 2">
    <name type="scientific">Spirosoma taeanense</name>
    <dbReference type="NCBI Taxonomy" id="2735870"/>
    <lineage>
        <taxon>Bacteria</taxon>
        <taxon>Pseudomonadati</taxon>
        <taxon>Bacteroidota</taxon>
        <taxon>Cytophagia</taxon>
        <taxon>Cytophagales</taxon>
        <taxon>Cytophagaceae</taxon>
        <taxon>Spirosoma</taxon>
    </lineage>
</organism>
<dbReference type="Proteomes" id="UP000502756">
    <property type="component" value="Chromosome"/>
</dbReference>
<reference evidence="1 2" key="1">
    <citation type="submission" date="2020-05" db="EMBL/GenBank/DDBJ databases">
        <title>Genome sequencing of Spirosoma sp. TS118.</title>
        <authorList>
            <person name="Lee J.-H."/>
            <person name="Jeong S."/>
            <person name="Zhao L."/>
            <person name="Jung J.-H."/>
            <person name="Kim M.-K."/>
            <person name="Lim S."/>
        </authorList>
    </citation>
    <scope>NUCLEOTIDE SEQUENCE [LARGE SCALE GENOMIC DNA]</scope>
    <source>
        <strain evidence="1 2">TS118</strain>
    </source>
</reference>
<accession>A0A6M5YBL7</accession>
<evidence type="ECO:0000313" key="2">
    <source>
        <dbReference type="Proteomes" id="UP000502756"/>
    </source>
</evidence>
<dbReference type="RefSeq" id="WP_171740495.1">
    <property type="nucleotide sequence ID" value="NZ_CP053435.1"/>
</dbReference>
<dbReference type="EMBL" id="CP053435">
    <property type="protein sequence ID" value="QJW90651.1"/>
    <property type="molecule type" value="Genomic_DNA"/>
</dbReference>